<feature type="domain" description="SWIM-type" evidence="3">
    <location>
        <begin position="65"/>
        <end position="103"/>
    </location>
</feature>
<keyword evidence="2" id="KW-0863">Zinc-finger</keyword>
<evidence type="ECO:0000259" key="3">
    <source>
        <dbReference type="PROSITE" id="PS50966"/>
    </source>
</evidence>
<dbReference type="SMART" id="SM00490">
    <property type="entry name" value="HELICc"/>
    <property type="match status" value="1"/>
</dbReference>
<dbReference type="GO" id="GO:0005524">
    <property type="term" value="F:ATP binding"/>
    <property type="evidence" value="ECO:0007669"/>
    <property type="project" value="InterPro"/>
</dbReference>
<dbReference type="Pfam" id="PF00271">
    <property type="entry name" value="Helicase_C"/>
    <property type="match status" value="1"/>
</dbReference>
<dbReference type="InterPro" id="IPR027417">
    <property type="entry name" value="P-loop_NTPase"/>
</dbReference>
<dbReference type="GO" id="GO:0008270">
    <property type="term" value="F:zinc ion binding"/>
    <property type="evidence" value="ECO:0007669"/>
    <property type="project" value="UniProtKB-KW"/>
</dbReference>
<dbReference type="Proteomes" id="UP000245802">
    <property type="component" value="Chromosome"/>
</dbReference>
<dbReference type="SMART" id="SM00487">
    <property type="entry name" value="DEXDc"/>
    <property type="match status" value="1"/>
</dbReference>
<keyword evidence="1" id="KW-0378">Hydrolase</keyword>
<dbReference type="CDD" id="cd18793">
    <property type="entry name" value="SF2_C_SNF"/>
    <property type="match status" value="1"/>
</dbReference>
<keyword evidence="6" id="KW-0547">Nucleotide-binding</keyword>
<evidence type="ECO:0000313" key="7">
    <source>
        <dbReference type="Proteomes" id="UP000245802"/>
    </source>
</evidence>
<keyword evidence="2" id="KW-0479">Metal-binding</keyword>
<accession>A0A2Z3HCI2</accession>
<dbReference type="InterPro" id="IPR014001">
    <property type="entry name" value="Helicase_ATP-bd"/>
</dbReference>
<dbReference type="GO" id="GO:0004386">
    <property type="term" value="F:helicase activity"/>
    <property type="evidence" value="ECO:0007669"/>
    <property type="project" value="UniProtKB-KW"/>
</dbReference>
<dbReference type="InterPro" id="IPR000330">
    <property type="entry name" value="SNF2_N"/>
</dbReference>
<dbReference type="InterPro" id="IPR007527">
    <property type="entry name" value="Znf_SWIM"/>
</dbReference>
<evidence type="ECO:0000259" key="4">
    <source>
        <dbReference type="PROSITE" id="PS51192"/>
    </source>
</evidence>
<feature type="domain" description="Helicase ATP-binding" evidence="4">
    <location>
        <begin position="665"/>
        <end position="820"/>
    </location>
</feature>
<proteinExistence type="predicted"/>
<dbReference type="PROSITE" id="PS51192">
    <property type="entry name" value="HELICASE_ATP_BIND_1"/>
    <property type="match status" value="1"/>
</dbReference>
<dbReference type="PROSITE" id="PS51194">
    <property type="entry name" value="HELICASE_CTER"/>
    <property type="match status" value="1"/>
</dbReference>
<dbReference type="Pfam" id="PF00176">
    <property type="entry name" value="SNF2-rel_dom"/>
    <property type="match status" value="1"/>
</dbReference>
<dbReference type="InterPro" id="IPR049730">
    <property type="entry name" value="SNF2/RAD54-like_C"/>
</dbReference>
<dbReference type="InterPro" id="IPR038718">
    <property type="entry name" value="SNF2-like_sf"/>
</dbReference>
<dbReference type="Gene3D" id="3.40.50.10810">
    <property type="entry name" value="Tandem AAA-ATPase domain"/>
    <property type="match status" value="1"/>
</dbReference>
<keyword evidence="7" id="KW-1185">Reference proteome</keyword>
<keyword evidence="2" id="KW-0862">Zinc</keyword>
<dbReference type="CDD" id="cd18012">
    <property type="entry name" value="DEXQc_arch_SWI2_SNF2"/>
    <property type="match status" value="1"/>
</dbReference>
<evidence type="ECO:0000256" key="2">
    <source>
        <dbReference type="PROSITE-ProRule" id="PRU00325"/>
    </source>
</evidence>
<organism evidence="6 7">
    <name type="scientific">Gemmata obscuriglobus</name>
    <dbReference type="NCBI Taxonomy" id="114"/>
    <lineage>
        <taxon>Bacteria</taxon>
        <taxon>Pseudomonadati</taxon>
        <taxon>Planctomycetota</taxon>
        <taxon>Planctomycetia</taxon>
        <taxon>Gemmatales</taxon>
        <taxon>Gemmataceae</taxon>
        <taxon>Gemmata</taxon>
    </lineage>
</organism>
<dbReference type="KEGG" id="gog:C1280_29285"/>
<dbReference type="PROSITE" id="PS50966">
    <property type="entry name" value="ZF_SWIM"/>
    <property type="match status" value="1"/>
</dbReference>
<protein>
    <submittedName>
        <fullName evidence="6">Helicase SNF2</fullName>
    </submittedName>
</protein>
<dbReference type="PANTHER" id="PTHR10799">
    <property type="entry name" value="SNF2/RAD54 HELICASE FAMILY"/>
    <property type="match status" value="1"/>
</dbReference>
<dbReference type="InterPro" id="IPR001650">
    <property type="entry name" value="Helicase_C-like"/>
</dbReference>
<dbReference type="AlphaFoldDB" id="A0A2Z3HCI2"/>
<feature type="domain" description="Helicase C-terminal" evidence="5">
    <location>
        <begin position="939"/>
        <end position="1100"/>
    </location>
</feature>
<reference evidence="6 7" key="1">
    <citation type="submission" date="2018-01" db="EMBL/GenBank/DDBJ databases">
        <title>G. obscuriglobus.</title>
        <authorList>
            <person name="Franke J."/>
            <person name="Blomberg W."/>
            <person name="Selmecki A."/>
        </authorList>
    </citation>
    <scope>NUCLEOTIDE SEQUENCE [LARGE SCALE GENOMIC DNA]</scope>
    <source>
        <strain evidence="6 7">DSM 5831</strain>
    </source>
</reference>
<keyword evidence="6" id="KW-0067">ATP-binding</keyword>
<gene>
    <name evidence="6" type="ORF">C1280_29285</name>
</gene>
<keyword evidence="6" id="KW-0347">Helicase</keyword>
<evidence type="ECO:0000313" key="6">
    <source>
        <dbReference type="EMBL" id="AWM40675.1"/>
    </source>
</evidence>
<evidence type="ECO:0000259" key="5">
    <source>
        <dbReference type="PROSITE" id="PS51194"/>
    </source>
</evidence>
<name>A0A2Z3HCI2_9BACT</name>
<dbReference type="GO" id="GO:0016787">
    <property type="term" value="F:hydrolase activity"/>
    <property type="evidence" value="ECO:0007669"/>
    <property type="project" value="UniProtKB-KW"/>
</dbReference>
<dbReference type="EMBL" id="CP025958">
    <property type="protein sequence ID" value="AWM40675.1"/>
    <property type="molecule type" value="Genomic_DNA"/>
</dbReference>
<sequence>MARFALLRAGHLRYNFRMSLLTTLASQVPQTIRDRGREYYRNGAVTLDRTTHNAVAATVEGADDYEVDLLLEGQTVFAACSCPYTAEHGAICKHIWATVIAADAGPFARSAAAKGTLHLVLDEEAFYEDDYADPYPLRLPAPAAPKKKKENWADLLAAVSREIQPATGTRPTVRTTEQQLVFIIDVPASEAARKLVLEVGTQERKRNGEWGKPKFQYLTNAQIEALTDPTDRQLLALLGGAERGDSYGYYGSPYGTSYGSSSGRYRVAGPLLEAVLPLLAQTGRVKLRRDPAPPVVLEDLTADPGPPWELAAGVTRDGDKEWVLGGSLRRGAEVMGLTEPALLVPGVVVWNGRFGRFSDAGAFPWVPTLRRAGAITVPVAKSDDLVAQLFQMPTLPRLDLPEELRVTEEAVAPRPRLVVKPAKQHYGAPVLNAELSFDYDGVIVPVRPPTRGAFKPGSRRFLLRDAAVERAAEQELTRLGVRQGTYGWGGGEPPLELKPTLLPKLTRELVTAGWAVEAEGKLYRKADDFRMEVRTENDWFDLRGAANFDGRSVPFPRLLEALTKGQTSVLLDDGSFGMVPEEWLKKYGLLAQMGAVEGDAVRFSRAQVGVLDALLAARPEVTFDKQFARARDELRRFQGIEPAAPPKVFKGELREYQREGLGWLRFLRKFGFGGCLADDMGLGKTVQVLALLAGKRSGPALVVVPRSLVFNWKREAARFAPKLKVLDHTGTARDRTCANFKDFDLVLTTYGTLRNDAAAFAEVRFDTCVLDESQAAKNAATETAKAVRVIQADHRLALSGTPVENHLGELWTLFDFLNPGMLGRAALAGAGSIRNPDAETREFLARALRPYILRRTKAQVAKDLPQKTEQTVYCDLEPSQRQVYDELRDHYRASLLAHVDSVGLKRSQIQVLAALMRLRQAACHPGLIDKKRTGDASAKLDYLLPQLQELAESGQKALVFSQFTSLLDIVRKRLTAEGIQFEYLDGRTRDRDKRVERFQTDPACKLFLVSLKAGGVGLNLTAAEYVFLLDPWWNPAAEAQAIDRSYRIGQTKPVFAYRLIARGTVEEKVLELQQSKRELADAILGGDGKGVTDLKREDLELLLS</sequence>
<dbReference type="Pfam" id="PF04434">
    <property type="entry name" value="SWIM"/>
    <property type="match status" value="1"/>
</dbReference>
<evidence type="ECO:0000256" key="1">
    <source>
        <dbReference type="ARBA" id="ARBA00022801"/>
    </source>
</evidence>
<dbReference type="Gene3D" id="3.40.50.300">
    <property type="entry name" value="P-loop containing nucleotide triphosphate hydrolases"/>
    <property type="match status" value="1"/>
</dbReference>
<dbReference type="SUPFAM" id="SSF52540">
    <property type="entry name" value="P-loop containing nucleoside triphosphate hydrolases"/>
    <property type="match status" value="2"/>
</dbReference>